<dbReference type="AlphaFoldDB" id="A0A835G9G4"/>
<accession>A0A835G9G4</accession>
<keyword evidence="2" id="KW-0732">Signal</keyword>
<evidence type="ECO:0000256" key="1">
    <source>
        <dbReference type="SAM" id="MobiDB-lite"/>
    </source>
</evidence>
<reference evidence="3" key="1">
    <citation type="submission" date="2020-08" db="EMBL/GenBank/DDBJ databases">
        <title>Spodoptera exigua strain:BAW_Kor-Di-RS1 Genome sequencing and assembly.</title>
        <authorList>
            <person name="Kim J."/>
            <person name="Nam H.Y."/>
            <person name="Kwon M."/>
            <person name="Choi J.H."/>
            <person name="Cho S.R."/>
            <person name="Kim G.-H."/>
        </authorList>
    </citation>
    <scope>NUCLEOTIDE SEQUENCE</scope>
    <source>
        <strain evidence="3">BAW_Kor-Di-RS1</strain>
        <tissue evidence="3">Whole-body</tissue>
    </source>
</reference>
<sequence length="378" mass="43817">MWCKIKNRYTKLLLLLQSGKLTLSEIKSDPNVNMYFDGSLTFLDPYCKTFTETDLPPSVNKWGSNLVLHFKNKHGSKVKVKDAVNEDTSSNKIIEVESTINKDDSWDDENISLQDLKKVIQMKLHGGSMMRGNSKEENIKNATINKSLEHEHIINENGTYEENTALSNLKNVMNLHSEVILKDEFEVESIKENTVMEINDDTCKKNRSLEIMNKNINLHSEVMLIDDFKEEIVENDTECDTMVAESTIDDVWDEKTFLEYKKKAMKLLHSEVMLEDDIKEESKNSRDERMEVESTISEDEACEEHITLENAVQTNRKELENIEEMSDDKVKKFFKDLGATMSLLLPLEKQEELKSRITNIVIERLQSCNRQKFKLCNI</sequence>
<evidence type="ECO:0000313" key="4">
    <source>
        <dbReference type="Proteomes" id="UP000648187"/>
    </source>
</evidence>
<feature type="chain" id="PRO_5032690736" description="BESS domain-containing protein" evidence="2">
    <location>
        <begin position="25"/>
        <end position="378"/>
    </location>
</feature>
<feature type="compositionally biased region" description="Basic and acidic residues" evidence="1">
    <location>
        <begin position="280"/>
        <end position="292"/>
    </location>
</feature>
<protein>
    <recommendedName>
        <fullName evidence="5">BESS domain-containing protein</fullName>
    </recommendedName>
</protein>
<name>A0A835G9G4_SPOEX</name>
<evidence type="ECO:0008006" key="5">
    <source>
        <dbReference type="Google" id="ProtNLM"/>
    </source>
</evidence>
<gene>
    <name evidence="3" type="ORF">HW555_009150</name>
</gene>
<keyword evidence="4" id="KW-1185">Reference proteome</keyword>
<evidence type="ECO:0000313" key="3">
    <source>
        <dbReference type="EMBL" id="KAF9412312.1"/>
    </source>
</evidence>
<evidence type="ECO:0000256" key="2">
    <source>
        <dbReference type="SAM" id="SignalP"/>
    </source>
</evidence>
<proteinExistence type="predicted"/>
<feature type="region of interest" description="Disordered" evidence="1">
    <location>
        <begin position="279"/>
        <end position="298"/>
    </location>
</feature>
<comment type="caution">
    <text evidence="3">The sequence shown here is derived from an EMBL/GenBank/DDBJ whole genome shotgun (WGS) entry which is preliminary data.</text>
</comment>
<organism evidence="3 4">
    <name type="scientific">Spodoptera exigua</name>
    <name type="common">Beet armyworm</name>
    <name type="synonym">Noctua fulgens</name>
    <dbReference type="NCBI Taxonomy" id="7107"/>
    <lineage>
        <taxon>Eukaryota</taxon>
        <taxon>Metazoa</taxon>
        <taxon>Ecdysozoa</taxon>
        <taxon>Arthropoda</taxon>
        <taxon>Hexapoda</taxon>
        <taxon>Insecta</taxon>
        <taxon>Pterygota</taxon>
        <taxon>Neoptera</taxon>
        <taxon>Endopterygota</taxon>
        <taxon>Lepidoptera</taxon>
        <taxon>Glossata</taxon>
        <taxon>Ditrysia</taxon>
        <taxon>Noctuoidea</taxon>
        <taxon>Noctuidae</taxon>
        <taxon>Amphipyrinae</taxon>
        <taxon>Spodoptera</taxon>
    </lineage>
</organism>
<dbReference type="EMBL" id="JACKWZ010000193">
    <property type="protein sequence ID" value="KAF9412312.1"/>
    <property type="molecule type" value="Genomic_DNA"/>
</dbReference>
<feature type="signal peptide" evidence="2">
    <location>
        <begin position="1"/>
        <end position="24"/>
    </location>
</feature>
<dbReference type="Proteomes" id="UP000648187">
    <property type="component" value="Unassembled WGS sequence"/>
</dbReference>